<feature type="coiled-coil region" evidence="1">
    <location>
        <begin position="31"/>
        <end position="75"/>
    </location>
</feature>
<dbReference type="FunFam" id="1.10.555.10:FF:000044">
    <property type="entry name" value="Rho-gtpase-activating protein 8"/>
    <property type="match status" value="1"/>
</dbReference>
<feature type="compositionally biased region" description="Polar residues" evidence="2">
    <location>
        <begin position="739"/>
        <end position="749"/>
    </location>
</feature>
<dbReference type="Proteomes" id="UP000242877">
    <property type="component" value="Unassembled WGS sequence"/>
</dbReference>
<dbReference type="InterPro" id="IPR000591">
    <property type="entry name" value="DEP_dom"/>
</dbReference>
<dbReference type="SUPFAM" id="SSF103657">
    <property type="entry name" value="BAR/IMD domain-like"/>
    <property type="match status" value="1"/>
</dbReference>
<feature type="compositionally biased region" description="Basic and acidic residues" evidence="2">
    <location>
        <begin position="818"/>
        <end position="837"/>
    </location>
</feature>
<accession>A0A168ALT4</accession>
<feature type="compositionally biased region" description="Basic and acidic residues" evidence="2">
    <location>
        <begin position="568"/>
        <end position="582"/>
    </location>
</feature>
<feature type="compositionally biased region" description="Polar residues" evidence="2">
    <location>
        <begin position="229"/>
        <end position="248"/>
    </location>
</feature>
<feature type="region of interest" description="Disordered" evidence="2">
    <location>
        <begin position="1365"/>
        <end position="1387"/>
    </location>
</feature>
<evidence type="ECO:0000313" key="6">
    <source>
        <dbReference type="Proteomes" id="UP000242877"/>
    </source>
</evidence>
<organism evidence="5 6">
    <name type="scientific">Ascosphaera apis ARSEF 7405</name>
    <dbReference type="NCBI Taxonomy" id="392613"/>
    <lineage>
        <taxon>Eukaryota</taxon>
        <taxon>Fungi</taxon>
        <taxon>Dikarya</taxon>
        <taxon>Ascomycota</taxon>
        <taxon>Pezizomycotina</taxon>
        <taxon>Eurotiomycetes</taxon>
        <taxon>Eurotiomycetidae</taxon>
        <taxon>Onygenales</taxon>
        <taxon>Ascosphaeraceae</taxon>
        <taxon>Ascosphaera</taxon>
    </lineage>
</organism>
<feature type="compositionally biased region" description="Low complexity" evidence="2">
    <location>
        <begin position="770"/>
        <end position="783"/>
    </location>
</feature>
<feature type="domain" description="DEP" evidence="3">
    <location>
        <begin position="126"/>
        <end position="210"/>
    </location>
</feature>
<feature type="region of interest" description="Disordered" evidence="2">
    <location>
        <begin position="872"/>
        <end position="894"/>
    </location>
</feature>
<proteinExistence type="predicted"/>
<evidence type="ECO:0000256" key="2">
    <source>
        <dbReference type="SAM" id="MobiDB-lite"/>
    </source>
</evidence>
<dbReference type="SMART" id="SM00974">
    <property type="entry name" value="T5orf172"/>
    <property type="match status" value="1"/>
</dbReference>
<dbReference type="GO" id="GO:0035556">
    <property type="term" value="P:intracellular signal transduction"/>
    <property type="evidence" value="ECO:0007669"/>
    <property type="project" value="InterPro"/>
</dbReference>
<feature type="region of interest" description="Disordered" evidence="2">
    <location>
        <begin position="551"/>
        <end position="670"/>
    </location>
</feature>
<evidence type="ECO:0000256" key="1">
    <source>
        <dbReference type="SAM" id="Coils"/>
    </source>
</evidence>
<feature type="compositionally biased region" description="Polar residues" evidence="2">
    <location>
        <begin position="618"/>
        <end position="637"/>
    </location>
</feature>
<keyword evidence="6" id="KW-1185">Reference proteome</keyword>
<name>A0A168ALT4_9EURO</name>
<evidence type="ECO:0000313" key="5">
    <source>
        <dbReference type="EMBL" id="KZZ94084.1"/>
    </source>
</evidence>
<dbReference type="Pfam" id="PF10544">
    <property type="entry name" value="T5orf172"/>
    <property type="match status" value="1"/>
</dbReference>
<sequence>MLEASKNHAKIAVTIRDLVVTPFGRWSREHKARINATKEDIDNKIKEHTKQGETVKKLRAQYFNKCRVLEDLEEEQKLAFQPTDSPSQRPPTLVLPEIQEEEDNESAEFADIYYPPDKLKEVLTHMVTNVPLKEFKVAILGTYQNTATGADFVEYFQKHMGATSVSFAERIGQDMTDSGYLRLVGQVGSTFANSSRMNYQIRPRVFEIAKIPLPKKPLIRPPTFGSLGSRPSSRTNSISFTNNDDTTADSPVNAVAELFSGWNPLNNAHPNETPVERLKREADEADERYKIAVRKLDRMRCALEEEIIEYLKFMERCELDRLKAIKTVILDFSGAIGNVLPSMRNQTFGVDLEARARADKKRVPIIVTNILTFLDEHYPALEGDEARRMIWLANVPLQATHHLRNAINNGQPVPNETLEKYEVPVVAAVLKLYLLELPDSIISCQLYEIVRSAYSSAEYGSEEARVKILQGTLSNLRLNNIATLDVILTHFVRLIDLTSADDNYVTTLTQALAPCIIRPRQENTVSMGEKWSARLLRDLFQHKDEIFGELKRQSHTNSFGTGRPRAPSTDERNRRAAQEARAKAIASRSRAVSPASSVRHRRDRSRGSDGSTRFPINVSGTVGSPTTGRNGTSTVRNSLEVPLSSFTPPAPVDGHGDEANEYGSENGGNAITASNISAAFNREKGSTSTSSAVDGGYEGGAGNGVETTDSIVGDEPAQDQRDEDFASKSSKRLSDDAESINSGSATARNCGSEPVAGVARPKVNRHRPPAAKVAAEPAASSSSRKTLSAVISRPADKDDSDPISKCAVHNDSAAALDVKTDPPPRHRLSPDQLEKKDGVIDQLRPSDKEKETNIGLDTDRKSGIARTIDKSIGQQDTKVVSSEEDNEELPTSPTNIWKKEMGNVLGAPTVKNAIQKPALRSVGNVKNTIFDALSPNKDSTIRSDIDRSKIDKISQLKAHNRELDIGDELEQENARTRARLMSALPHYRILNLMPNQIEQRLLSDPGRCTSSVRDRAPPNDRCKNRISLKADILEVPHLLKKLSKIEVSVQNWPLIHAGLTRIAELSLCNRVHANPARNILRTLDIQIRGWSSDLEHSYDMDRALMLLKQTIGKVDSDSGIIDRLENQLEERFKRGELPIVPPKITYDQTKSVQKVSAVPVFSAYKPHTEYLQKIMDGDRHQALSRILNKPLIEKELDAKYMYIYWFKDKPDIIKIGVSRDVSRRLRNWEDNCGHKDCEHASDERLKYPIKHAFRVETLVHAALKDVRRQIRNCEGCGKLHIEWFEIDVQSALSVIKCFADFMDEEPYAFDREVGAVCLKSSTKVKKRCAEVLTTIDQVLPAYIEKHQQTKAGDMQPKLQRHLKELRKAPSQGHSQEQTTTTENPCVQPTEDIIVPLSRVVETKI</sequence>
<protein>
    <submittedName>
        <fullName evidence="5">Rho GTPase activation protein</fullName>
    </submittedName>
</protein>
<dbReference type="Gene3D" id="1.20.1270.60">
    <property type="entry name" value="Arfaptin homology (AH) domain/BAR domain"/>
    <property type="match status" value="2"/>
</dbReference>
<dbReference type="InterPro" id="IPR036388">
    <property type="entry name" value="WH-like_DNA-bd_sf"/>
</dbReference>
<feature type="region of interest" description="Disordered" evidence="2">
    <location>
        <begin position="682"/>
        <end position="837"/>
    </location>
</feature>
<dbReference type="EMBL" id="AZGZ01000007">
    <property type="protein sequence ID" value="KZZ94084.1"/>
    <property type="molecule type" value="Genomic_DNA"/>
</dbReference>
<dbReference type="PANTHER" id="PTHR28094">
    <property type="entry name" value="MEIOTICALLY UP-REGULATED GENE 113 PROTEIN"/>
    <property type="match status" value="1"/>
</dbReference>
<dbReference type="InterPro" id="IPR008936">
    <property type="entry name" value="Rho_GTPase_activation_prot"/>
</dbReference>
<dbReference type="InterPro" id="IPR053006">
    <property type="entry name" value="Meiosis_regulatory"/>
</dbReference>
<evidence type="ECO:0000259" key="3">
    <source>
        <dbReference type="PROSITE" id="PS50186"/>
    </source>
</evidence>
<evidence type="ECO:0000259" key="4">
    <source>
        <dbReference type="PROSITE" id="PS50238"/>
    </source>
</evidence>
<feature type="compositionally biased region" description="Low complexity" evidence="2">
    <location>
        <begin position="583"/>
        <end position="597"/>
    </location>
</feature>
<dbReference type="Gene3D" id="1.10.10.10">
    <property type="entry name" value="Winged helix-like DNA-binding domain superfamily/Winged helix DNA-binding domain"/>
    <property type="match status" value="1"/>
</dbReference>
<dbReference type="PROSITE" id="PS50238">
    <property type="entry name" value="RHOGAP"/>
    <property type="match status" value="1"/>
</dbReference>
<dbReference type="InterPro" id="IPR018306">
    <property type="entry name" value="Phage_T5_Orf172_DNA-bd"/>
</dbReference>
<feature type="compositionally biased region" description="Polar residues" evidence="2">
    <location>
        <begin position="1371"/>
        <end position="1386"/>
    </location>
</feature>
<dbReference type="OrthoDB" id="2155291at2759"/>
<dbReference type="VEuPathDB" id="FungiDB:AAP_02177"/>
<dbReference type="Pfam" id="PF00620">
    <property type="entry name" value="RhoGAP"/>
    <property type="match status" value="1"/>
</dbReference>
<dbReference type="SUPFAM" id="SSF46785">
    <property type="entry name" value="Winged helix' DNA-binding domain"/>
    <property type="match status" value="1"/>
</dbReference>
<dbReference type="PANTHER" id="PTHR28094:SF1">
    <property type="entry name" value="MEIOTICALLY UP-REGULATED GENE 113 PROTEIN"/>
    <property type="match status" value="1"/>
</dbReference>
<dbReference type="InterPro" id="IPR000198">
    <property type="entry name" value="RhoGAP_dom"/>
</dbReference>
<dbReference type="PROSITE" id="PS50186">
    <property type="entry name" value="DEP"/>
    <property type="match status" value="1"/>
</dbReference>
<dbReference type="SUPFAM" id="SSF48350">
    <property type="entry name" value="GTPase activation domain, GAP"/>
    <property type="match status" value="1"/>
</dbReference>
<feature type="domain" description="Rho-GAP" evidence="4">
    <location>
        <begin position="350"/>
        <end position="547"/>
    </location>
</feature>
<dbReference type="Pfam" id="PF00610">
    <property type="entry name" value="DEP"/>
    <property type="match status" value="1"/>
</dbReference>
<dbReference type="CDD" id="cd04399">
    <property type="entry name" value="RhoGAP_fRGD2"/>
    <property type="match status" value="1"/>
</dbReference>
<comment type="caution">
    <text evidence="5">The sequence shown here is derived from an EMBL/GenBank/DDBJ whole genome shotgun (WGS) entry which is preliminary data.</text>
</comment>
<dbReference type="Gene3D" id="1.10.555.10">
    <property type="entry name" value="Rho GTPase activation protein"/>
    <property type="match status" value="1"/>
</dbReference>
<dbReference type="SMART" id="SM00324">
    <property type="entry name" value="RhoGAP"/>
    <property type="match status" value="1"/>
</dbReference>
<dbReference type="InterPro" id="IPR036390">
    <property type="entry name" value="WH_DNA-bd_sf"/>
</dbReference>
<gene>
    <name evidence="5" type="ORF">AAP_02177</name>
</gene>
<dbReference type="InterPro" id="IPR027267">
    <property type="entry name" value="AH/BAR_dom_sf"/>
</dbReference>
<keyword evidence="1" id="KW-0175">Coiled coil</keyword>
<reference evidence="5 6" key="1">
    <citation type="journal article" date="2016" name="Genome Biol. Evol.">
        <title>Divergent and convergent evolution of fungal pathogenicity.</title>
        <authorList>
            <person name="Shang Y."/>
            <person name="Xiao G."/>
            <person name="Zheng P."/>
            <person name="Cen K."/>
            <person name="Zhan S."/>
            <person name="Wang C."/>
        </authorList>
    </citation>
    <scope>NUCLEOTIDE SEQUENCE [LARGE SCALE GENOMIC DNA]</scope>
    <source>
        <strain evidence="5 6">ARSEF 7405</strain>
    </source>
</reference>
<feature type="region of interest" description="Disordered" evidence="2">
    <location>
        <begin position="222"/>
        <end position="248"/>
    </location>
</feature>